<reference evidence="3" key="1">
    <citation type="journal article" date="2017" name="Nat. Microbiol.">
        <title>Global analysis of biosynthetic gene clusters reveals vast potential of secondary metabolite production in Penicillium species.</title>
        <authorList>
            <person name="Nielsen J.C."/>
            <person name="Grijseels S."/>
            <person name="Prigent S."/>
            <person name="Ji B."/>
            <person name="Dainat J."/>
            <person name="Nielsen K.F."/>
            <person name="Frisvad J.C."/>
            <person name="Workman M."/>
            <person name="Nielsen J."/>
        </authorList>
    </citation>
    <scope>NUCLEOTIDE SEQUENCE [LARGE SCALE GENOMIC DNA]</scope>
    <source>
        <strain evidence="3">IBT 13039</strain>
    </source>
</reference>
<feature type="domain" description="Ryanodine receptor Ryr" evidence="1">
    <location>
        <begin position="788"/>
        <end position="841"/>
    </location>
</feature>
<evidence type="ECO:0000313" key="3">
    <source>
        <dbReference type="Proteomes" id="UP000191691"/>
    </source>
</evidence>
<keyword evidence="3" id="KW-1185">Reference proteome</keyword>
<proteinExistence type="predicted"/>
<evidence type="ECO:0000313" key="2">
    <source>
        <dbReference type="EMBL" id="OQE94745.1"/>
    </source>
</evidence>
<dbReference type="InterPro" id="IPR027417">
    <property type="entry name" value="P-loop_NTPase"/>
</dbReference>
<dbReference type="Gene3D" id="6.20.350.10">
    <property type="match status" value="1"/>
</dbReference>
<dbReference type="STRING" id="60175.A0A1V6Z4Y0"/>
<name>A0A1V6Z4Y0_PENNA</name>
<protein>
    <recommendedName>
        <fullName evidence="1">Ryanodine receptor Ryr domain-containing protein</fullName>
    </recommendedName>
</protein>
<dbReference type="Proteomes" id="UP000191691">
    <property type="component" value="Unassembled WGS sequence"/>
</dbReference>
<dbReference type="EMBL" id="MOOB01000003">
    <property type="protein sequence ID" value="OQE94745.1"/>
    <property type="molecule type" value="Genomic_DNA"/>
</dbReference>
<accession>A0A1V6Z4Y0</accession>
<evidence type="ECO:0000259" key="1">
    <source>
        <dbReference type="Pfam" id="PF02026"/>
    </source>
</evidence>
<dbReference type="AlphaFoldDB" id="A0A1V6Z4Y0"/>
<dbReference type="OMA" id="EMEHERF"/>
<dbReference type="InterPro" id="IPR003032">
    <property type="entry name" value="Ryanodine_rcpt"/>
</dbReference>
<gene>
    <name evidence="2" type="ORF">PENNAL_c0003G02192</name>
</gene>
<comment type="caution">
    <text evidence="2">The sequence shown here is derived from an EMBL/GenBank/DDBJ whole genome shotgun (WGS) entry which is preliminary data.</text>
</comment>
<dbReference type="Pfam" id="PF02026">
    <property type="entry name" value="RyR"/>
    <property type="match status" value="1"/>
</dbReference>
<sequence>MAQDSSKHVIIVGDAPVRLFLYPSTADSTGKSYMHNAYWFQVGSNLVASILEGGSEGAEPCIHIHKPSLVSSQQGTIHSVADLESHDSNALSPNSPGHHRTGFKLRCMQEIVTARQWYVPSPFPASANYPSALSIAIFQETRTEATIAETDTAAAISTFQQCRPRFLVYHMARPLCDGSIWETVRRGPLTGPEPGTPDRERLIVIVDANDLRAEGINLSRGLSWEKACEDFVERLGSVGKLVPLATCAHLVVLFGYAGVIYHQGSRVSKPVLLFDPLSSEEELVQKDLGQIPGLSETFVAGLVNGLIQSPELSVEKGIEFGLRAARRLAVLGLADPGNEVPSLSTVYRVTEVMEETVTQRDKLIRFVIPSDDIARGSCGENWSLLDYTIGDPAEVARQIVQQGPLSPASQVPLAQFNKLVLFDRREIESCRSIFSFLREYLAAPMKRPLSIALFGPRGSGKAFAAMQVAEAATRDQKAWTICFDLSQFTSVDDLIAAFHAIRDCSLKGSIPLVYFRAFDTDFAGSPLGWLPHLLHVMFSGSFSDHGINRPIGTAVFFFGSSSSRTYEDLQRISTTTPSNQNNRAVDFLACLHGIVNILGPDKVPRTAGGCEDRLYPVRRAVILRSLLEARETNLTSSKQIKIDDGVLNALLLVPTYRHGIRSLSSIIAMSHLNGRSQFDRSALPPQTQLDIHVDYKTFTQYLNGIPLPEQLRERLAQELHTVYLAVRSKTATKSEKAELKPWHDTDEEFKESSRAHAEMIPSKLREIGCFLAEKQEDREPVRVFTAAQVERLGEIEHDRWNTERLQNQWRCGEERDITKRSSPFLVPWCDLEQKWRDIDCGIVASYPRILPEGYEIYPIGPMEARKD</sequence>
<dbReference type="SUPFAM" id="SSF52540">
    <property type="entry name" value="P-loop containing nucleoside triphosphate hydrolases"/>
    <property type="match status" value="1"/>
</dbReference>
<organism evidence="2 3">
    <name type="scientific">Penicillium nalgiovense</name>
    <dbReference type="NCBI Taxonomy" id="60175"/>
    <lineage>
        <taxon>Eukaryota</taxon>
        <taxon>Fungi</taxon>
        <taxon>Dikarya</taxon>
        <taxon>Ascomycota</taxon>
        <taxon>Pezizomycotina</taxon>
        <taxon>Eurotiomycetes</taxon>
        <taxon>Eurotiomycetidae</taxon>
        <taxon>Eurotiales</taxon>
        <taxon>Aspergillaceae</taxon>
        <taxon>Penicillium</taxon>
    </lineage>
</organism>